<reference evidence="1" key="2">
    <citation type="submission" date="2020-09" db="EMBL/GenBank/DDBJ databases">
        <authorList>
            <person name="Sun Q."/>
            <person name="Zhou Y."/>
        </authorList>
    </citation>
    <scope>NUCLEOTIDE SEQUENCE</scope>
    <source>
        <strain evidence="1">CGMCC 4.7312</strain>
    </source>
</reference>
<evidence type="ECO:0000313" key="1">
    <source>
        <dbReference type="EMBL" id="GGM52099.1"/>
    </source>
</evidence>
<dbReference type="AlphaFoldDB" id="A0A917U240"/>
<gene>
    <name evidence="1" type="ORF">GCM10011608_41270</name>
</gene>
<dbReference type="EMBL" id="BMNB01000020">
    <property type="protein sequence ID" value="GGM52099.1"/>
    <property type="molecule type" value="Genomic_DNA"/>
</dbReference>
<comment type="caution">
    <text evidence="1">The sequence shown here is derived from an EMBL/GenBank/DDBJ whole genome shotgun (WGS) entry which is preliminary data.</text>
</comment>
<proteinExistence type="predicted"/>
<dbReference type="Proteomes" id="UP000608890">
    <property type="component" value="Unassembled WGS sequence"/>
</dbReference>
<reference evidence="1" key="1">
    <citation type="journal article" date="2014" name="Int. J. Syst. Evol. Microbiol.">
        <title>Complete genome sequence of Corynebacterium casei LMG S-19264T (=DSM 44701T), isolated from a smear-ripened cheese.</title>
        <authorList>
            <consortium name="US DOE Joint Genome Institute (JGI-PGF)"/>
            <person name="Walter F."/>
            <person name="Albersmeier A."/>
            <person name="Kalinowski J."/>
            <person name="Ruckert C."/>
        </authorList>
    </citation>
    <scope>NUCLEOTIDE SEQUENCE</scope>
    <source>
        <strain evidence="1">CGMCC 4.7312</strain>
    </source>
</reference>
<sequence length="53" mass="5917">MDGLVRCDAEPGDAEIRAWVLGLCRLRAGQRETEAEQDGCRRPEKATQWATLS</sequence>
<keyword evidence="2" id="KW-1185">Reference proteome</keyword>
<protein>
    <submittedName>
        <fullName evidence="1">Uncharacterized protein</fullName>
    </submittedName>
</protein>
<organism evidence="1 2">
    <name type="scientific">Micromonospora sonchi</name>
    <dbReference type="NCBI Taxonomy" id="1763543"/>
    <lineage>
        <taxon>Bacteria</taxon>
        <taxon>Bacillati</taxon>
        <taxon>Actinomycetota</taxon>
        <taxon>Actinomycetes</taxon>
        <taxon>Micromonosporales</taxon>
        <taxon>Micromonosporaceae</taxon>
        <taxon>Micromonospora</taxon>
    </lineage>
</organism>
<name>A0A917U240_9ACTN</name>
<accession>A0A917U240</accession>
<evidence type="ECO:0000313" key="2">
    <source>
        <dbReference type="Proteomes" id="UP000608890"/>
    </source>
</evidence>